<evidence type="ECO:0000256" key="1">
    <source>
        <dbReference type="SAM" id="MobiDB-lite"/>
    </source>
</evidence>
<reference evidence="3" key="3">
    <citation type="submission" date="2015-06" db="UniProtKB">
        <authorList>
            <consortium name="EnsemblProtists"/>
        </authorList>
    </citation>
    <scope>IDENTIFICATION</scope>
</reference>
<name>L1IBR6_GUITC</name>
<sequence length="309" mass="35217">MGNRRVLDTVKQSFASEQSETELELRQEQKEAYRSSNNRNLSRILDPISQMADLRDRPWSLQKSQIEDSDFNMSMKDGGKHLEEISRNSLNTSYLPRSKAGKARITNSTKSSSMPKERRSFNLNFVRYMSTIVAYFHLFWSSICNLRALDFCTKRIPDAARKFVPSTPTRHGMKTLVSESAAIWSQAFWKLLVLQALVLLKTIVRQAKSFSQAADRDYAAIVPDSPVLESRRSKYKYHVATEKTRLAEERYRSLKQQLAEAAEGLRHVDLNAVGLLTWLARQTGSGREGGGKHEKELPEHVDSNPPGRP</sequence>
<organism evidence="2">
    <name type="scientific">Guillardia theta (strain CCMP2712)</name>
    <name type="common">Cryptophyte</name>
    <dbReference type="NCBI Taxonomy" id="905079"/>
    <lineage>
        <taxon>Eukaryota</taxon>
        <taxon>Cryptophyceae</taxon>
        <taxon>Pyrenomonadales</taxon>
        <taxon>Geminigeraceae</taxon>
        <taxon>Guillardia</taxon>
    </lineage>
</organism>
<feature type="region of interest" description="Disordered" evidence="1">
    <location>
        <begin position="284"/>
        <end position="309"/>
    </location>
</feature>
<keyword evidence="4" id="KW-1185">Reference proteome</keyword>
<gene>
    <name evidence="2" type="ORF">GUITHDRAFT_147716</name>
</gene>
<dbReference type="EMBL" id="JH993132">
    <property type="protein sequence ID" value="EKX33696.1"/>
    <property type="molecule type" value="Genomic_DNA"/>
</dbReference>
<dbReference type="PaxDb" id="55529-EKX33696"/>
<dbReference type="KEGG" id="gtt:GUITHDRAFT_147716"/>
<dbReference type="RefSeq" id="XP_005820676.1">
    <property type="nucleotide sequence ID" value="XM_005820619.1"/>
</dbReference>
<reference evidence="4" key="2">
    <citation type="submission" date="2012-11" db="EMBL/GenBank/DDBJ databases">
        <authorList>
            <person name="Kuo A."/>
            <person name="Curtis B.A."/>
            <person name="Tanifuji G."/>
            <person name="Burki F."/>
            <person name="Gruber A."/>
            <person name="Irimia M."/>
            <person name="Maruyama S."/>
            <person name="Arias M.C."/>
            <person name="Ball S.G."/>
            <person name="Gile G.H."/>
            <person name="Hirakawa Y."/>
            <person name="Hopkins J.F."/>
            <person name="Rensing S.A."/>
            <person name="Schmutz J."/>
            <person name="Symeonidi A."/>
            <person name="Elias M."/>
            <person name="Eveleigh R.J."/>
            <person name="Herman E.K."/>
            <person name="Klute M.J."/>
            <person name="Nakayama T."/>
            <person name="Obornik M."/>
            <person name="Reyes-Prieto A."/>
            <person name="Armbrust E.V."/>
            <person name="Aves S.J."/>
            <person name="Beiko R.G."/>
            <person name="Coutinho P."/>
            <person name="Dacks J.B."/>
            <person name="Durnford D.G."/>
            <person name="Fast N.M."/>
            <person name="Green B.R."/>
            <person name="Grisdale C."/>
            <person name="Hempe F."/>
            <person name="Henrissat B."/>
            <person name="Hoppner M.P."/>
            <person name="Ishida K.-I."/>
            <person name="Kim E."/>
            <person name="Koreny L."/>
            <person name="Kroth P.G."/>
            <person name="Liu Y."/>
            <person name="Malik S.-B."/>
            <person name="Maier U.G."/>
            <person name="McRose D."/>
            <person name="Mock T."/>
            <person name="Neilson J.A."/>
            <person name="Onodera N.T."/>
            <person name="Poole A.M."/>
            <person name="Pritham E.J."/>
            <person name="Richards T.A."/>
            <person name="Rocap G."/>
            <person name="Roy S.W."/>
            <person name="Sarai C."/>
            <person name="Schaack S."/>
            <person name="Shirato S."/>
            <person name="Slamovits C.H."/>
            <person name="Spencer D.F."/>
            <person name="Suzuki S."/>
            <person name="Worden A.Z."/>
            <person name="Zauner S."/>
            <person name="Barry K."/>
            <person name="Bell C."/>
            <person name="Bharti A.K."/>
            <person name="Crow J.A."/>
            <person name="Grimwood J."/>
            <person name="Kramer R."/>
            <person name="Lindquist E."/>
            <person name="Lucas S."/>
            <person name="Salamov A."/>
            <person name="McFadden G.I."/>
            <person name="Lane C.E."/>
            <person name="Keeling P.J."/>
            <person name="Gray M.W."/>
            <person name="Grigoriev I.V."/>
            <person name="Archibald J.M."/>
        </authorList>
    </citation>
    <scope>NUCLEOTIDE SEQUENCE</scope>
    <source>
        <strain evidence="4">CCMP2712</strain>
    </source>
</reference>
<dbReference type="Proteomes" id="UP000011087">
    <property type="component" value="Unassembled WGS sequence"/>
</dbReference>
<dbReference type="AlphaFoldDB" id="L1IBR6"/>
<evidence type="ECO:0000313" key="2">
    <source>
        <dbReference type="EMBL" id="EKX33696.1"/>
    </source>
</evidence>
<evidence type="ECO:0000313" key="3">
    <source>
        <dbReference type="EnsemblProtists" id="EKX33696"/>
    </source>
</evidence>
<reference evidence="2 4" key="1">
    <citation type="journal article" date="2012" name="Nature">
        <title>Algal genomes reveal evolutionary mosaicism and the fate of nucleomorphs.</title>
        <authorList>
            <consortium name="DOE Joint Genome Institute"/>
            <person name="Curtis B.A."/>
            <person name="Tanifuji G."/>
            <person name="Burki F."/>
            <person name="Gruber A."/>
            <person name="Irimia M."/>
            <person name="Maruyama S."/>
            <person name="Arias M.C."/>
            <person name="Ball S.G."/>
            <person name="Gile G.H."/>
            <person name="Hirakawa Y."/>
            <person name="Hopkins J.F."/>
            <person name="Kuo A."/>
            <person name="Rensing S.A."/>
            <person name="Schmutz J."/>
            <person name="Symeonidi A."/>
            <person name="Elias M."/>
            <person name="Eveleigh R.J."/>
            <person name="Herman E.K."/>
            <person name="Klute M.J."/>
            <person name="Nakayama T."/>
            <person name="Obornik M."/>
            <person name="Reyes-Prieto A."/>
            <person name="Armbrust E.V."/>
            <person name="Aves S.J."/>
            <person name="Beiko R.G."/>
            <person name="Coutinho P."/>
            <person name="Dacks J.B."/>
            <person name="Durnford D.G."/>
            <person name="Fast N.M."/>
            <person name="Green B.R."/>
            <person name="Grisdale C.J."/>
            <person name="Hempel F."/>
            <person name="Henrissat B."/>
            <person name="Hoppner M.P."/>
            <person name="Ishida K."/>
            <person name="Kim E."/>
            <person name="Koreny L."/>
            <person name="Kroth P.G."/>
            <person name="Liu Y."/>
            <person name="Malik S.B."/>
            <person name="Maier U.G."/>
            <person name="McRose D."/>
            <person name="Mock T."/>
            <person name="Neilson J.A."/>
            <person name="Onodera N.T."/>
            <person name="Poole A.M."/>
            <person name="Pritham E.J."/>
            <person name="Richards T.A."/>
            <person name="Rocap G."/>
            <person name="Roy S.W."/>
            <person name="Sarai C."/>
            <person name="Schaack S."/>
            <person name="Shirato S."/>
            <person name="Slamovits C.H."/>
            <person name="Spencer D.F."/>
            <person name="Suzuki S."/>
            <person name="Worden A.Z."/>
            <person name="Zauner S."/>
            <person name="Barry K."/>
            <person name="Bell C."/>
            <person name="Bharti A.K."/>
            <person name="Crow J.A."/>
            <person name="Grimwood J."/>
            <person name="Kramer R."/>
            <person name="Lindquist E."/>
            <person name="Lucas S."/>
            <person name="Salamov A."/>
            <person name="McFadden G.I."/>
            <person name="Lane C.E."/>
            <person name="Keeling P.J."/>
            <person name="Gray M.W."/>
            <person name="Grigoriev I.V."/>
            <person name="Archibald J.M."/>
        </authorList>
    </citation>
    <scope>NUCLEOTIDE SEQUENCE</scope>
    <source>
        <strain evidence="2 4">CCMP2712</strain>
    </source>
</reference>
<dbReference type="EnsemblProtists" id="EKX33696">
    <property type="protein sequence ID" value="EKX33696"/>
    <property type="gene ID" value="GUITHDRAFT_147716"/>
</dbReference>
<accession>L1IBR6</accession>
<proteinExistence type="predicted"/>
<feature type="compositionally biased region" description="Basic and acidic residues" evidence="1">
    <location>
        <begin position="289"/>
        <end position="302"/>
    </location>
</feature>
<evidence type="ECO:0000313" key="4">
    <source>
        <dbReference type="Proteomes" id="UP000011087"/>
    </source>
</evidence>
<dbReference type="GeneID" id="17290437"/>
<protein>
    <submittedName>
        <fullName evidence="2 3">Uncharacterized protein</fullName>
    </submittedName>
</protein>
<dbReference type="HOGENOM" id="CLU_901511_0_0_1"/>